<dbReference type="Pfam" id="PF00440">
    <property type="entry name" value="TetR_N"/>
    <property type="match status" value="1"/>
</dbReference>
<evidence type="ECO:0000256" key="2">
    <source>
        <dbReference type="ARBA" id="ARBA00023125"/>
    </source>
</evidence>
<evidence type="ECO:0000256" key="1">
    <source>
        <dbReference type="ARBA" id="ARBA00023015"/>
    </source>
</evidence>
<reference evidence="6 7" key="1">
    <citation type="journal article" date="2007" name="Genome Biol.">
        <title>Interrupted coding sequences in Mycobacterium smegmatis: authentic mutations or sequencing errors?</title>
        <authorList>
            <person name="Deshayes C."/>
            <person name="Perrodou E."/>
            <person name="Gallien S."/>
            <person name="Euphrasie D."/>
            <person name="Schaeffer C."/>
            <person name="Van-Dorsselaer A."/>
            <person name="Poch O."/>
            <person name="Lecompte O."/>
            <person name="Reyrat J.M."/>
        </authorList>
    </citation>
    <scope>NUCLEOTIDE SEQUENCE [LARGE SCALE GENOMIC DNA]</scope>
    <source>
        <strain evidence="7">ATCC 700084 / mc(2)155</strain>
    </source>
</reference>
<dbReference type="PANTHER" id="PTHR30055">
    <property type="entry name" value="HTH-TYPE TRANSCRIPTIONAL REGULATOR RUTR"/>
    <property type="match status" value="1"/>
</dbReference>
<dbReference type="PATRIC" id="fig|246196.56.peg.4943"/>
<dbReference type="PROSITE" id="PS50977">
    <property type="entry name" value="HTH_TETR_2"/>
    <property type="match status" value="1"/>
</dbReference>
<dbReference type="AlphaFoldDB" id="I7GD83"/>
<dbReference type="Proteomes" id="UP000006158">
    <property type="component" value="Chromosome"/>
</dbReference>
<keyword evidence="3" id="KW-0804">Transcription</keyword>
<dbReference type="SUPFAM" id="SSF48498">
    <property type="entry name" value="Tetracyclin repressor-like, C-terminal domain"/>
    <property type="match status" value="1"/>
</dbReference>
<evidence type="ECO:0000256" key="4">
    <source>
        <dbReference type="PROSITE-ProRule" id="PRU00335"/>
    </source>
</evidence>
<feature type="domain" description="HTH tetR-type" evidence="5">
    <location>
        <begin position="85"/>
        <end position="145"/>
    </location>
</feature>
<keyword evidence="2 4" id="KW-0238">DNA-binding</keyword>
<dbReference type="InterPro" id="IPR009057">
    <property type="entry name" value="Homeodomain-like_sf"/>
</dbReference>
<evidence type="ECO:0000256" key="3">
    <source>
        <dbReference type="ARBA" id="ARBA00023163"/>
    </source>
</evidence>
<gene>
    <name evidence="6" type="ordered locus">MSMEI_4837</name>
</gene>
<feature type="DNA-binding region" description="H-T-H motif" evidence="4">
    <location>
        <begin position="108"/>
        <end position="127"/>
    </location>
</feature>
<sequence>MTHGYRIPITLIRREVIAVAVPEELVDAALRAAAELGRGVADVPAEVIARHAGMSRSTLLRRLGGSRSALDQAVRARGTDPGGLPPVRVRAVGAAAELIGEIGLGAVTLEAIADRAECSVPSLHAVFGTRDGLLREVFEQYSPVRDVEAFLLEDHGDLRDTVRAFYGMLTRALDRPPRVVPAIFSEALARPQSPAVQAVVGHGAPRMLGLLAEWLTGEVAAGRVRDLPVLLLAQQLMAPMLMHLFVRPTSANLAFVGLPDIDSACDVFADTFVRAVTTGESE</sequence>
<dbReference type="InterPro" id="IPR050109">
    <property type="entry name" value="HTH-type_TetR-like_transc_reg"/>
</dbReference>
<accession>I7GD83</accession>
<keyword evidence="1" id="KW-0805">Transcription regulation</keyword>
<dbReference type="InterPro" id="IPR001647">
    <property type="entry name" value="HTH_TetR"/>
</dbReference>
<evidence type="ECO:0000259" key="5">
    <source>
        <dbReference type="PROSITE" id="PS50977"/>
    </source>
</evidence>
<proteinExistence type="predicted"/>
<dbReference type="InterPro" id="IPR036271">
    <property type="entry name" value="Tet_transcr_reg_TetR-rel_C_sf"/>
</dbReference>
<name>I7GD83_MYCS2</name>
<evidence type="ECO:0000313" key="7">
    <source>
        <dbReference type="Proteomes" id="UP000006158"/>
    </source>
</evidence>
<dbReference type="KEGG" id="msg:MSMEI_4837"/>
<dbReference type="EMBL" id="CP001663">
    <property type="protein sequence ID" value="AFP41281.1"/>
    <property type="molecule type" value="Genomic_DNA"/>
</dbReference>
<dbReference type="SUPFAM" id="SSF46689">
    <property type="entry name" value="Homeodomain-like"/>
    <property type="match status" value="1"/>
</dbReference>
<dbReference type="GO" id="GO:0003700">
    <property type="term" value="F:DNA-binding transcription factor activity"/>
    <property type="evidence" value="ECO:0007669"/>
    <property type="project" value="TreeGrafter"/>
</dbReference>
<reference evidence="6 7" key="2">
    <citation type="journal article" date="2009" name="Genome Res.">
        <title>Ortho-proteogenomics: multiple proteomes investigation through orthology and a new MS-based protocol.</title>
        <authorList>
            <person name="Gallien S."/>
            <person name="Perrodou E."/>
            <person name="Carapito C."/>
            <person name="Deshayes C."/>
            <person name="Reyrat J.M."/>
            <person name="Van Dorsselaer A."/>
            <person name="Poch O."/>
            <person name="Schaeffer C."/>
            <person name="Lecompte O."/>
        </authorList>
    </citation>
    <scope>NUCLEOTIDE SEQUENCE [LARGE SCALE GENOMIC DNA]</scope>
    <source>
        <strain evidence="7">ATCC 700084 / mc(2)155</strain>
    </source>
</reference>
<organism evidence="6 7">
    <name type="scientific">Mycolicibacterium smegmatis (strain ATCC 700084 / mc(2)155)</name>
    <name type="common">Mycobacterium smegmatis</name>
    <dbReference type="NCBI Taxonomy" id="246196"/>
    <lineage>
        <taxon>Bacteria</taxon>
        <taxon>Bacillati</taxon>
        <taxon>Actinomycetota</taxon>
        <taxon>Actinomycetes</taxon>
        <taxon>Mycobacteriales</taxon>
        <taxon>Mycobacteriaceae</taxon>
        <taxon>Mycolicibacterium</taxon>
    </lineage>
</organism>
<protein>
    <recommendedName>
        <fullName evidence="5">HTH tetR-type domain-containing protein</fullName>
    </recommendedName>
</protein>
<dbReference type="GO" id="GO:0000976">
    <property type="term" value="F:transcription cis-regulatory region binding"/>
    <property type="evidence" value="ECO:0007669"/>
    <property type="project" value="TreeGrafter"/>
</dbReference>
<dbReference type="PANTHER" id="PTHR30055:SF234">
    <property type="entry name" value="HTH-TYPE TRANSCRIPTIONAL REGULATOR BETI"/>
    <property type="match status" value="1"/>
</dbReference>
<dbReference type="Gene3D" id="1.10.357.10">
    <property type="entry name" value="Tetracycline Repressor, domain 2"/>
    <property type="match status" value="1"/>
</dbReference>
<evidence type="ECO:0000313" key="6">
    <source>
        <dbReference type="EMBL" id="AFP41281.1"/>
    </source>
</evidence>